<accession>A0A0F7ZLQ4</accession>
<dbReference type="Proteomes" id="UP000054481">
    <property type="component" value="Unassembled WGS sequence"/>
</dbReference>
<feature type="compositionally biased region" description="Acidic residues" evidence="1">
    <location>
        <begin position="587"/>
        <end position="598"/>
    </location>
</feature>
<sequence>MASTSPAPSRDAQLDDLNERMQGLAIQKSVYCKVDINLWEQDIKHDEEDEIAVTTFVARFLSNAQFEGLQSYDILDYFQRHFEDWTADTWNLVHNDYKRALKKLLRRRGIYTGKQRGKSTPQFLLLQTVEDPPTWPEQEFKEMKFDEKTAAYRRQTAMKGSNGSTRSLPIQPPSPTAATPQEVITVATNRSDLNEQPLVKTLTRPPAQQTISVALPASTSPPPTTYDPTTQDTPIPTSLTAHPTTYRFQHPELVQSAHTPKPPSEPMPLEAYTRLPPDDIPNATVDADTQHTFAKLWDKHQNYTGEPYDLLDDKIRIFHEYLLQHSGETVTISRPFSPNPRRKSPNAYDSIKQHFDTEVNHVHYYTDWTTTTFNSIRAQDATKTLHEVLQLLFDKLQLCQRALGKDYAGDIPLRTTLINACRGVPELEYALFKPAGQIETLFADLRSSVETHLARRITPQFLQGPDGSFDHTDPNNHYYLDRRYVNNRTRGRYGYSGQRPNRGYGQGYNRGSYRPQGRGNYTPSHANRNWTRKCFVCGQEGCWSTKHSAEDRQKAKDQYVARYQFTGTQPPNFTAYLIDYEGHELDELTDDDIWEEPDNSTNDHQEQ</sequence>
<evidence type="ECO:0000313" key="2">
    <source>
        <dbReference type="EMBL" id="KJZ71340.1"/>
    </source>
</evidence>
<reference evidence="2 3" key="1">
    <citation type="journal article" date="2014" name="Genome Biol. Evol.">
        <title>Comparative genomics and transcriptomics analyses reveal divergent lifestyle features of nematode endoparasitic fungus Hirsutella minnesotensis.</title>
        <authorList>
            <person name="Lai Y."/>
            <person name="Liu K."/>
            <person name="Zhang X."/>
            <person name="Zhang X."/>
            <person name="Li K."/>
            <person name="Wang N."/>
            <person name="Shu C."/>
            <person name="Wu Y."/>
            <person name="Wang C."/>
            <person name="Bushley K.E."/>
            <person name="Xiang M."/>
            <person name="Liu X."/>
        </authorList>
    </citation>
    <scope>NUCLEOTIDE SEQUENCE [LARGE SCALE GENOMIC DNA]</scope>
    <source>
        <strain evidence="2 3">3608</strain>
    </source>
</reference>
<name>A0A0F7ZLQ4_9HYPO</name>
<organism evidence="2 3">
    <name type="scientific">Hirsutella minnesotensis 3608</name>
    <dbReference type="NCBI Taxonomy" id="1043627"/>
    <lineage>
        <taxon>Eukaryota</taxon>
        <taxon>Fungi</taxon>
        <taxon>Dikarya</taxon>
        <taxon>Ascomycota</taxon>
        <taxon>Pezizomycotina</taxon>
        <taxon>Sordariomycetes</taxon>
        <taxon>Hypocreomycetidae</taxon>
        <taxon>Hypocreales</taxon>
        <taxon>Ophiocordycipitaceae</taxon>
        <taxon>Hirsutella</taxon>
    </lineage>
</organism>
<protein>
    <submittedName>
        <fullName evidence="2">Uncharacterized protein</fullName>
    </submittedName>
</protein>
<evidence type="ECO:0000313" key="3">
    <source>
        <dbReference type="Proteomes" id="UP000054481"/>
    </source>
</evidence>
<dbReference type="AlphaFoldDB" id="A0A0F7ZLQ4"/>
<proteinExistence type="predicted"/>
<feature type="compositionally biased region" description="Polar residues" evidence="1">
    <location>
        <begin position="158"/>
        <end position="168"/>
    </location>
</feature>
<feature type="region of interest" description="Disordered" evidence="1">
    <location>
        <begin position="490"/>
        <end position="524"/>
    </location>
</feature>
<gene>
    <name evidence="2" type="ORF">HIM_09276</name>
</gene>
<dbReference type="OrthoDB" id="4948765at2759"/>
<feature type="region of interest" description="Disordered" evidence="1">
    <location>
        <begin position="157"/>
        <end position="179"/>
    </location>
</feature>
<keyword evidence="3" id="KW-1185">Reference proteome</keyword>
<evidence type="ECO:0000256" key="1">
    <source>
        <dbReference type="SAM" id="MobiDB-lite"/>
    </source>
</evidence>
<feature type="region of interest" description="Disordered" evidence="1">
    <location>
        <begin position="587"/>
        <end position="607"/>
    </location>
</feature>
<feature type="region of interest" description="Disordered" evidence="1">
    <location>
        <begin position="214"/>
        <end position="233"/>
    </location>
</feature>
<dbReference type="EMBL" id="KQ030578">
    <property type="protein sequence ID" value="KJZ71340.1"/>
    <property type="molecule type" value="Genomic_DNA"/>
</dbReference>